<reference evidence="10" key="2">
    <citation type="journal article" date="2022" name="Microbiol. Resour. Announc.">
        <title>Whole-Genome Sequence of Entomortierella parvispora E1425, a Mucoromycotan Fungus Associated with Burkholderiaceae-Related Endosymbiotic Bacteria.</title>
        <authorList>
            <person name="Herlambang A."/>
            <person name="Guo Y."/>
            <person name="Takashima Y."/>
            <person name="Narisawa K."/>
            <person name="Ohta H."/>
            <person name="Nishizawa T."/>
        </authorList>
    </citation>
    <scope>NUCLEOTIDE SEQUENCE</scope>
    <source>
        <strain evidence="10">E1425</strain>
    </source>
</reference>
<evidence type="ECO:0000256" key="3">
    <source>
        <dbReference type="ARBA" id="ARBA00017411"/>
    </source>
</evidence>
<protein>
    <recommendedName>
        <fullName evidence="3">CST complex subunit STN1</fullName>
    </recommendedName>
    <alternativeName>
        <fullName evidence="8">Suppressor of cdc thirteen homolog</fullName>
    </alternativeName>
</protein>
<comment type="subcellular location">
    <subcellularLocation>
        <location evidence="2">Chromosome</location>
        <location evidence="2">Telomere</location>
    </subcellularLocation>
    <subcellularLocation>
        <location evidence="1">Nucleus</location>
    </subcellularLocation>
</comment>
<evidence type="ECO:0000256" key="5">
    <source>
        <dbReference type="ARBA" id="ARBA00022895"/>
    </source>
</evidence>
<organism evidence="10 11">
    <name type="scientific">Entomortierella parvispora</name>
    <dbReference type="NCBI Taxonomy" id="205924"/>
    <lineage>
        <taxon>Eukaryota</taxon>
        <taxon>Fungi</taxon>
        <taxon>Fungi incertae sedis</taxon>
        <taxon>Mucoromycota</taxon>
        <taxon>Mortierellomycotina</taxon>
        <taxon>Mortierellomycetes</taxon>
        <taxon>Mortierellales</taxon>
        <taxon>Mortierellaceae</taxon>
        <taxon>Entomortierella</taxon>
    </lineage>
</organism>
<evidence type="ECO:0000256" key="2">
    <source>
        <dbReference type="ARBA" id="ARBA00004574"/>
    </source>
</evidence>
<dbReference type="PANTHER" id="PTHR13989">
    <property type="entry name" value="REPLICATION PROTEIN A-RELATED"/>
    <property type="match status" value="1"/>
</dbReference>
<dbReference type="InterPro" id="IPR004365">
    <property type="entry name" value="NA-bd_OB_tRNA"/>
</dbReference>
<dbReference type="Gene3D" id="2.40.50.140">
    <property type="entry name" value="Nucleic acid-binding proteins"/>
    <property type="match status" value="1"/>
</dbReference>
<gene>
    <name evidence="10" type="ORF">EMPS_09050</name>
</gene>
<evidence type="ECO:0000256" key="6">
    <source>
        <dbReference type="ARBA" id="ARBA00023125"/>
    </source>
</evidence>
<evidence type="ECO:0000256" key="4">
    <source>
        <dbReference type="ARBA" id="ARBA00022454"/>
    </source>
</evidence>
<proteinExistence type="predicted"/>
<dbReference type="InterPro" id="IPR012340">
    <property type="entry name" value="NA-bd_OB-fold"/>
</dbReference>
<dbReference type="EMBL" id="BQFW01000012">
    <property type="protein sequence ID" value="GJJ76691.1"/>
    <property type="molecule type" value="Genomic_DNA"/>
</dbReference>
<dbReference type="OrthoDB" id="77828at2759"/>
<evidence type="ECO:0000313" key="11">
    <source>
        <dbReference type="Proteomes" id="UP000827284"/>
    </source>
</evidence>
<dbReference type="SUPFAM" id="SSF50249">
    <property type="entry name" value="Nucleic acid-binding proteins"/>
    <property type="match status" value="1"/>
</dbReference>
<comment type="caution">
    <text evidence="10">The sequence shown here is derived from an EMBL/GenBank/DDBJ whole genome shotgun (WGS) entry which is preliminary data.</text>
</comment>
<evidence type="ECO:0000313" key="10">
    <source>
        <dbReference type="EMBL" id="GJJ76691.1"/>
    </source>
</evidence>
<sequence>MQLLIFQINAMTSFPEHEGIYCHHSRPVPMVETMGVIQRVFRRGTHYSYTLDDGTGTIQCVIWIPEEHRMLYSTNAIKGLEMYNIGQVVRVQGIPGTYLRRMQLTVLPGKISPCHDPNDETVFRLRVLHQERTAYTQESVLPDIIFKEAERATASPATKETLLQTLREWLNLREGKTFSYFDIEGDEGNSSAASALLKQRFPSLHPVHEEAEKMKLITECLLILEDENSIEEIREGEVMTFRVLKGAYRKRRRRRSIDGQEKSEWLHKVIVLDDDDDD</sequence>
<dbReference type="PANTHER" id="PTHR13989:SF33">
    <property type="entry name" value="CST COMPLEX SUBUNIT STN1"/>
    <property type="match status" value="1"/>
</dbReference>
<feature type="domain" description="OB" evidence="9">
    <location>
        <begin position="33"/>
        <end position="106"/>
    </location>
</feature>
<keyword evidence="5" id="KW-0779">Telomere</keyword>
<keyword evidence="7" id="KW-0539">Nucleus</keyword>
<evidence type="ECO:0000256" key="8">
    <source>
        <dbReference type="ARBA" id="ARBA00030039"/>
    </source>
</evidence>
<keyword evidence="11" id="KW-1185">Reference proteome</keyword>
<dbReference type="InterPro" id="IPR040260">
    <property type="entry name" value="RFA2-like"/>
</dbReference>
<keyword evidence="4" id="KW-0158">Chromosome</keyword>
<evidence type="ECO:0000256" key="7">
    <source>
        <dbReference type="ARBA" id="ARBA00023242"/>
    </source>
</evidence>
<evidence type="ECO:0000259" key="9">
    <source>
        <dbReference type="Pfam" id="PF01336"/>
    </source>
</evidence>
<dbReference type="GO" id="GO:0005634">
    <property type="term" value="C:nucleus"/>
    <property type="evidence" value="ECO:0007669"/>
    <property type="project" value="UniProtKB-SubCell"/>
</dbReference>
<dbReference type="Proteomes" id="UP000827284">
    <property type="component" value="Unassembled WGS sequence"/>
</dbReference>
<dbReference type="Pfam" id="PF01336">
    <property type="entry name" value="tRNA_anti-codon"/>
    <property type="match status" value="1"/>
</dbReference>
<name>A0A9P3LZN8_9FUNG</name>
<reference evidence="10" key="1">
    <citation type="submission" date="2021-11" db="EMBL/GenBank/DDBJ databases">
        <authorList>
            <person name="Herlambang A."/>
            <person name="Guo Y."/>
            <person name="Takashima Y."/>
            <person name="Nishizawa T."/>
        </authorList>
    </citation>
    <scope>NUCLEOTIDE SEQUENCE</scope>
    <source>
        <strain evidence="10">E1425</strain>
    </source>
</reference>
<dbReference type="AlphaFoldDB" id="A0A9P3LZN8"/>
<dbReference type="GO" id="GO:0000781">
    <property type="term" value="C:chromosome, telomeric region"/>
    <property type="evidence" value="ECO:0007669"/>
    <property type="project" value="UniProtKB-SubCell"/>
</dbReference>
<dbReference type="GO" id="GO:0003677">
    <property type="term" value="F:DNA binding"/>
    <property type="evidence" value="ECO:0007669"/>
    <property type="project" value="UniProtKB-KW"/>
</dbReference>
<evidence type="ECO:0000256" key="1">
    <source>
        <dbReference type="ARBA" id="ARBA00004123"/>
    </source>
</evidence>
<keyword evidence="6" id="KW-0238">DNA-binding</keyword>
<accession>A0A9P3LZN8</accession>